<protein>
    <submittedName>
        <fullName evidence="2">Uncharacterized protein</fullName>
    </submittedName>
</protein>
<proteinExistence type="predicted"/>
<evidence type="ECO:0000313" key="1">
    <source>
        <dbReference type="Proteomes" id="UP000887562"/>
    </source>
</evidence>
<reference evidence="2" key="1">
    <citation type="submission" date="2022-11" db="UniProtKB">
        <authorList>
            <consortium name="WormBaseParasite"/>
        </authorList>
    </citation>
    <scope>IDENTIFICATION</scope>
</reference>
<dbReference type="Proteomes" id="UP000887562">
    <property type="component" value="Unplaced"/>
</dbReference>
<dbReference type="WBParaSite" id="maker-E.canG7_contigs_6991-snap-gene-0.2-mRNA-1">
    <property type="protein sequence ID" value="maker-E.canG7_contigs_6991-snap-gene-0.2-mRNA-1"/>
    <property type="gene ID" value="EcG7_09417"/>
</dbReference>
<keyword evidence="1" id="KW-1185">Reference proteome</keyword>
<accession>A0A915EXD9</accession>
<sequence>MLGEMTCVKKGPTFDIIAEVASKQTDLMYIIDSDLSSSISDFTESSSFPSLQLQASMPIPDSLYIILNECYTHRHPFLNDSAILVAPDMLGNPLNVWYNNALIVDAIRASNFPLTVERLRYSPFCMHHFVQYDKDFPILILPVQGGYDTL</sequence>
<dbReference type="AlphaFoldDB" id="A0A915EXD9"/>
<organism evidence="1 2">
    <name type="scientific">Echinococcus canadensis</name>
    <dbReference type="NCBI Taxonomy" id="519352"/>
    <lineage>
        <taxon>Eukaryota</taxon>
        <taxon>Metazoa</taxon>
        <taxon>Spiralia</taxon>
        <taxon>Lophotrochozoa</taxon>
        <taxon>Platyhelminthes</taxon>
        <taxon>Cestoda</taxon>
        <taxon>Eucestoda</taxon>
        <taxon>Cyclophyllidea</taxon>
        <taxon>Taeniidae</taxon>
        <taxon>Echinococcus</taxon>
        <taxon>Echinococcus canadensis group</taxon>
    </lineage>
</organism>
<name>A0A915EXD9_9CEST</name>
<evidence type="ECO:0000313" key="2">
    <source>
        <dbReference type="WBParaSite" id="maker-E.canG7_contigs_6991-snap-gene-0.2-mRNA-1"/>
    </source>
</evidence>